<dbReference type="InterPro" id="IPR002781">
    <property type="entry name" value="TM_pro_TauE-like"/>
</dbReference>
<evidence type="ECO:0000256" key="2">
    <source>
        <dbReference type="ARBA" id="ARBA00009142"/>
    </source>
</evidence>
<keyword evidence="6" id="KW-1003">Cell membrane</keyword>
<organism evidence="7 8">
    <name type="scientific">Candidatus Faecousia excrementigallinarum</name>
    <dbReference type="NCBI Taxonomy" id="2840806"/>
    <lineage>
        <taxon>Bacteria</taxon>
        <taxon>Bacillati</taxon>
        <taxon>Bacillota</taxon>
        <taxon>Clostridia</taxon>
        <taxon>Eubacteriales</taxon>
        <taxon>Oscillospiraceae</taxon>
        <taxon>Faecousia</taxon>
    </lineage>
</organism>
<evidence type="ECO:0000256" key="5">
    <source>
        <dbReference type="ARBA" id="ARBA00023136"/>
    </source>
</evidence>
<evidence type="ECO:0000256" key="3">
    <source>
        <dbReference type="ARBA" id="ARBA00022692"/>
    </source>
</evidence>
<dbReference type="EMBL" id="DVFK01000083">
    <property type="protein sequence ID" value="HIQ68014.1"/>
    <property type="molecule type" value="Genomic_DNA"/>
</dbReference>
<evidence type="ECO:0000256" key="4">
    <source>
        <dbReference type="ARBA" id="ARBA00022989"/>
    </source>
</evidence>
<evidence type="ECO:0000313" key="7">
    <source>
        <dbReference type="EMBL" id="HIQ68014.1"/>
    </source>
</evidence>
<reference evidence="7" key="2">
    <citation type="journal article" date="2021" name="PeerJ">
        <title>Extensive microbial diversity within the chicken gut microbiome revealed by metagenomics and culture.</title>
        <authorList>
            <person name="Gilroy R."/>
            <person name="Ravi A."/>
            <person name="Getino M."/>
            <person name="Pursley I."/>
            <person name="Horton D.L."/>
            <person name="Alikhan N.F."/>
            <person name="Baker D."/>
            <person name="Gharbi K."/>
            <person name="Hall N."/>
            <person name="Watson M."/>
            <person name="Adriaenssens E.M."/>
            <person name="Foster-Nyarko E."/>
            <person name="Jarju S."/>
            <person name="Secka A."/>
            <person name="Antonio M."/>
            <person name="Oren A."/>
            <person name="Chaudhuri R.R."/>
            <person name="La Ragione R."/>
            <person name="Hildebrand F."/>
            <person name="Pallen M.J."/>
        </authorList>
    </citation>
    <scope>NUCLEOTIDE SEQUENCE</scope>
    <source>
        <strain evidence="7">13361</strain>
    </source>
</reference>
<comment type="caution">
    <text evidence="7">The sequence shown here is derived from an EMBL/GenBank/DDBJ whole genome shotgun (WGS) entry which is preliminary data.</text>
</comment>
<gene>
    <name evidence="7" type="ORF">IAB74_05865</name>
</gene>
<evidence type="ECO:0000256" key="1">
    <source>
        <dbReference type="ARBA" id="ARBA00004141"/>
    </source>
</evidence>
<dbReference type="PANTHER" id="PTHR43701">
    <property type="entry name" value="MEMBRANE TRANSPORTER PROTEIN MJ0441-RELATED"/>
    <property type="match status" value="1"/>
</dbReference>
<accession>A0A9D1CN54</accession>
<dbReference type="Pfam" id="PF01925">
    <property type="entry name" value="TauE"/>
    <property type="match status" value="1"/>
</dbReference>
<proteinExistence type="inferred from homology"/>
<protein>
    <recommendedName>
        <fullName evidence="6">Probable membrane transporter protein</fullName>
    </recommendedName>
</protein>
<comment type="subcellular location">
    <subcellularLocation>
        <location evidence="6">Cell membrane</location>
        <topology evidence="6">Multi-pass membrane protein</topology>
    </subcellularLocation>
    <subcellularLocation>
        <location evidence="1">Membrane</location>
        <topology evidence="1">Multi-pass membrane protein</topology>
    </subcellularLocation>
</comment>
<reference evidence="7" key="1">
    <citation type="submission" date="2020-10" db="EMBL/GenBank/DDBJ databases">
        <authorList>
            <person name="Gilroy R."/>
        </authorList>
    </citation>
    <scope>NUCLEOTIDE SEQUENCE</scope>
    <source>
        <strain evidence="7">13361</strain>
    </source>
</reference>
<comment type="similarity">
    <text evidence="2 6">Belongs to the 4-toluene sulfonate uptake permease (TSUP) (TC 2.A.102) family.</text>
</comment>
<keyword evidence="4 6" id="KW-1133">Transmembrane helix</keyword>
<dbReference type="Proteomes" id="UP000886796">
    <property type="component" value="Unassembled WGS sequence"/>
</dbReference>
<keyword evidence="5 6" id="KW-0472">Membrane</keyword>
<feature type="transmembrane region" description="Helical" evidence="6">
    <location>
        <begin position="9"/>
        <end position="34"/>
    </location>
</feature>
<evidence type="ECO:0000313" key="8">
    <source>
        <dbReference type="Proteomes" id="UP000886796"/>
    </source>
</evidence>
<dbReference type="InterPro" id="IPR051598">
    <property type="entry name" value="TSUP/Inactive_protease-like"/>
</dbReference>
<dbReference type="AlphaFoldDB" id="A0A9D1CN54"/>
<sequence>MERSHVFRLIFAGFCAGAVNGLLGAGGGMILVPLLIVLCRLPEEEVFPTSIAIMLPVCLVSLLWGSPSWPSRQLLLPCLAGSALGGLIAGKIKIPTIWLHRLLGIFILWGGIRQLCG</sequence>
<name>A0A9D1CN54_9FIRM</name>
<keyword evidence="3 6" id="KW-0812">Transmembrane</keyword>
<dbReference type="GO" id="GO:0005886">
    <property type="term" value="C:plasma membrane"/>
    <property type="evidence" value="ECO:0007669"/>
    <property type="project" value="UniProtKB-SubCell"/>
</dbReference>
<evidence type="ECO:0000256" key="6">
    <source>
        <dbReference type="RuleBase" id="RU363041"/>
    </source>
</evidence>
<dbReference type="PANTHER" id="PTHR43701:SF5">
    <property type="entry name" value="MEMBRANE TRANSPORTER PROTEIN-RELATED"/>
    <property type="match status" value="1"/>
</dbReference>
<feature type="transmembrane region" description="Helical" evidence="6">
    <location>
        <begin position="46"/>
        <end position="65"/>
    </location>
</feature>